<accession>A0A4C1ST72</accession>
<dbReference type="Proteomes" id="UP000299102">
    <property type="component" value="Unassembled WGS sequence"/>
</dbReference>
<keyword evidence="2" id="KW-1185">Reference proteome</keyword>
<dbReference type="AlphaFoldDB" id="A0A4C1ST72"/>
<evidence type="ECO:0000313" key="2">
    <source>
        <dbReference type="Proteomes" id="UP000299102"/>
    </source>
</evidence>
<gene>
    <name evidence="1" type="ORF">EVAR_6588_1</name>
</gene>
<dbReference type="EMBL" id="BGZK01000013">
    <property type="protein sequence ID" value="GBP04410.1"/>
    <property type="molecule type" value="Genomic_DNA"/>
</dbReference>
<evidence type="ECO:0000313" key="1">
    <source>
        <dbReference type="EMBL" id="GBP04410.1"/>
    </source>
</evidence>
<comment type="caution">
    <text evidence="1">The sequence shown here is derived from an EMBL/GenBank/DDBJ whole genome shotgun (WGS) entry which is preliminary data.</text>
</comment>
<proteinExistence type="predicted"/>
<protein>
    <submittedName>
        <fullName evidence="1">Uncharacterized protein</fullName>
    </submittedName>
</protein>
<sequence>MRLKNNAISVFHTYVQRPHLESTEWVARLVCRDVLYAKHGYYDSQSGDLESELETNFKPTSTSFLAEAPVAQPSCHLTEHAAARASLVVPLSTRVVFTMLKITAGGTWVSKFEKLSQIHLFLESDYKLQ</sequence>
<organism evidence="1 2">
    <name type="scientific">Eumeta variegata</name>
    <name type="common">Bagworm moth</name>
    <name type="synonym">Eumeta japonica</name>
    <dbReference type="NCBI Taxonomy" id="151549"/>
    <lineage>
        <taxon>Eukaryota</taxon>
        <taxon>Metazoa</taxon>
        <taxon>Ecdysozoa</taxon>
        <taxon>Arthropoda</taxon>
        <taxon>Hexapoda</taxon>
        <taxon>Insecta</taxon>
        <taxon>Pterygota</taxon>
        <taxon>Neoptera</taxon>
        <taxon>Endopterygota</taxon>
        <taxon>Lepidoptera</taxon>
        <taxon>Glossata</taxon>
        <taxon>Ditrysia</taxon>
        <taxon>Tineoidea</taxon>
        <taxon>Psychidae</taxon>
        <taxon>Oiketicinae</taxon>
        <taxon>Eumeta</taxon>
    </lineage>
</organism>
<reference evidence="1 2" key="1">
    <citation type="journal article" date="2019" name="Commun. Biol.">
        <title>The bagworm genome reveals a unique fibroin gene that provides high tensile strength.</title>
        <authorList>
            <person name="Kono N."/>
            <person name="Nakamura H."/>
            <person name="Ohtoshi R."/>
            <person name="Tomita M."/>
            <person name="Numata K."/>
            <person name="Arakawa K."/>
        </authorList>
    </citation>
    <scope>NUCLEOTIDE SEQUENCE [LARGE SCALE GENOMIC DNA]</scope>
</reference>
<name>A0A4C1ST72_EUMVA</name>